<organism evidence="1 2">
    <name type="scientific">Parapoynx stagnalis nucleopolyhedrovirus</name>
    <dbReference type="NCBI Taxonomy" id="2993413"/>
    <lineage>
        <taxon>Viruses</taxon>
        <taxon>Viruses incertae sedis</taxon>
        <taxon>Naldaviricetes</taxon>
        <taxon>Lefavirales</taxon>
        <taxon>Baculoviridae</taxon>
        <taxon>Alphabaculovirus</taxon>
        <taxon>Alphabaculovirus pastagnalis</taxon>
    </lineage>
</organism>
<accession>A0A9E8BW54</accession>
<evidence type="ECO:0000313" key="1">
    <source>
        <dbReference type="EMBL" id="UZE89787.1"/>
    </source>
</evidence>
<name>A0A9E8BW54_9ABAC</name>
<evidence type="ECO:0000313" key="2">
    <source>
        <dbReference type="Proteomes" id="UP001264959"/>
    </source>
</evidence>
<proteinExistence type="predicted"/>
<sequence>MSLPIRRAIKEKNYLKIFQLVVTSAASRKYLLQIEDEDFWNSISKECHTNCIEFMFIFRHKLNWTIISQCPVNVKMAAKFKDFLHWSLVSKQQFLSANFIMSFGDHLHMNQVSKNYSNLPIEIQKKYAHKLNWNQVIRLNTLQKEWFERPISDYINYEEVSRNKHLGLYTKFPECMAKINLNVYMQDLNKITNSLVTYCLKEGRVEELKKIAAVVEWSKFMLVFDAYPGFVNTLIYDWKCIKEWNASNSPPAYYLRDAFENASFKQTFEKCFVVTDYWHRLQKYTICTNNKQSMTFNLMLFQNFKINVDWEELQLYDGLQNVHQLVRCTSANIDIFSDGNFSDDLLWTYYSRYLKGENHWKTDNKFHLPVIPLNMNIKDAYSKLTLIKPCSTQLEHESENPCNAVFRINGDEESLLNWELLSATQPICPFNMRHLQNVNATTYLNKNKYYDESLYKKMLAIQMNM</sequence>
<evidence type="ECO:0008006" key="3">
    <source>
        <dbReference type="Google" id="ProtNLM"/>
    </source>
</evidence>
<reference evidence="1" key="1">
    <citation type="journal article" date="2022" name="Viruses">
        <title>The Parapoynx stagnalis Nucleopolyhedrovirus (PastNPV), a Divergent Member of the Alphabaculovirus Group I Clade, Encodes a Homolog of Ran GTPase.</title>
        <authorList>
            <person name="Harrison R.L."/>
            <person name="Rowley D.L."/>
        </authorList>
    </citation>
    <scope>NUCLEOTIDE SEQUENCE</scope>
    <source>
        <strain evidence="1">BCIPV-473</strain>
    </source>
</reference>
<dbReference type="EMBL" id="ON704650">
    <property type="protein sequence ID" value="UZE89787.1"/>
    <property type="molecule type" value="Genomic_DNA"/>
</dbReference>
<protein>
    <recommendedName>
        <fullName evidence="3">Ac30</fullName>
    </recommendedName>
</protein>
<dbReference type="Proteomes" id="UP001264959">
    <property type="component" value="Segment"/>
</dbReference>
<keyword evidence="2" id="KW-1185">Reference proteome</keyword>